<proteinExistence type="predicted"/>
<sequence length="50" mass="6040">MNGAWEEETQEHCEWVHEPGEHCALTRLSIDCERRDHRGRGCRIYYLPRL</sequence>
<evidence type="ECO:0000313" key="1">
    <source>
        <dbReference type="EMBL" id="KKL50368.1"/>
    </source>
</evidence>
<dbReference type="EMBL" id="LAZR01032625">
    <property type="protein sequence ID" value="KKL50368.1"/>
    <property type="molecule type" value="Genomic_DNA"/>
</dbReference>
<reference evidence="1" key="1">
    <citation type="journal article" date="2015" name="Nature">
        <title>Complex archaea that bridge the gap between prokaryotes and eukaryotes.</title>
        <authorList>
            <person name="Spang A."/>
            <person name="Saw J.H."/>
            <person name="Jorgensen S.L."/>
            <person name="Zaremba-Niedzwiedzka K."/>
            <person name="Martijn J."/>
            <person name="Lind A.E."/>
            <person name="van Eijk R."/>
            <person name="Schleper C."/>
            <person name="Guy L."/>
            <person name="Ettema T.J."/>
        </authorList>
    </citation>
    <scope>NUCLEOTIDE SEQUENCE</scope>
</reference>
<gene>
    <name evidence="1" type="ORF">LCGC14_2306190</name>
</gene>
<protein>
    <submittedName>
        <fullName evidence="1">Uncharacterized protein</fullName>
    </submittedName>
</protein>
<comment type="caution">
    <text evidence="1">The sequence shown here is derived from an EMBL/GenBank/DDBJ whole genome shotgun (WGS) entry which is preliminary data.</text>
</comment>
<accession>A0A0F9CM19</accession>
<name>A0A0F9CM19_9ZZZZ</name>
<dbReference type="AlphaFoldDB" id="A0A0F9CM19"/>
<organism evidence="1">
    <name type="scientific">marine sediment metagenome</name>
    <dbReference type="NCBI Taxonomy" id="412755"/>
    <lineage>
        <taxon>unclassified sequences</taxon>
        <taxon>metagenomes</taxon>
        <taxon>ecological metagenomes</taxon>
    </lineage>
</organism>